<keyword evidence="2" id="KW-1185">Reference proteome</keyword>
<dbReference type="RefSeq" id="YP_010770914.1">
    <property type="nucleotide sequence ID" value="NC_074430.1"/>
</dbReference>
<evidence type="ECO:0000313" key="1">
    <source>
        <dbReference type="EMBL" id="DAD51076.1"/>
    </source>
</evidence>
<name>A0A8S5L0W0_9VIRU</name>
<accession>A0A8S5L0W0</accession>
<protein>
    <submittedName>
        <fullName evidence="1">Maturation protein</fullName>
    </submittedName>
</protein>
<proteinExistence type="predicted"/>
<sequence>MATATDWSALIKPLGGSRDRKRFAIDGTLTCRAPGWTADSITSYGRYERILDVNSYFWKWLHYGPGSNNHGQGVFFDSGGPLYKADYSISRPTGTYTWRGSTIYAYPDAQTLSTAKALYQGNQKWFEDRLTAALGLLEIIQWGTTGIARTVPTLPRFNLARFFGELREGLPRIPMKRMHPKASDNPAGEVLNFEFGWKPTLNDARGIATTYLNYFKYRDQIHEEAGKWLRRKRRLVQDSSVVVESAPNTTAYPQPTVPSLDIGRGRYSRTVHTNTNIWFVGMYSREILHQLDSWMRDLQEFCEIWGITPNMSTVYALTPWSWLAEWVLNCSDALQALSLLGSPGLRMEYGYVMVDITRTIVTKLDGYPVRNSSPGSTQVVETQRTRQRYKAYPWGFGRPTYGKFSLDQASILSALGKSRLTYR</sequence>
<dbReference type="KEGG" id="vg:80400490"/>
<evidence type="ECO:0000313" key="2">
    <source>
        <dbReference type="Proteomes" id="UP000677403"/>
    </source>
</evidence>
<reference evidence="1" key="1">
    <citation type="submission" date="2020-09" db="EMBL/GenBank/DDBJ databases">
        <title>Leviviricetes taxonomy.</title>
        <authorList>
            <person name="Stockdale S.R."/>
            <person name="Callanan J."/>
            <person name="Adriaenssens E.M."/>
            <person name="Kuhn J.H."/>
            <person name="Rumnieks J."/>
            <person name="Shkoporov A."/>
            <person name="Draper L.A."/>
            <person name="Ross P."/>
            <person name="Hill C."/>
        </authorList>
    </citation>
    <scope>NUCLEOTIDE SEQUENCE</scope>
</reference>
<organism evidence="1 2">
    <name type="scientific">ssRNA phage SRR7976299_18</name>
    <dbReference type="NCBI Taxonomy" id="2786640"/>
    <lineage>
        <taxon>Viruses</taxon>
        <taxon>Riboviria</taxon>
        <taxon>Orthornavirae</taxon>
        <taxon>Lenarviricota</taxon>
        <taxon>Leviviricetes</taxon>
        <taxon>Timlovirales</taxon>
        <taxon>Steitzviridae</taxon>
        <taxon>Hodnevirus</taxon>
        <taxon>Hodnevirus neolimenecus</taxon>
        <taxon>Mahjnavirus limenecus</taxon>
    </lineage>
</organism>
<dbReference type="Proteomes" id="UP000677403">
    <property type="component" value="Segment"/>
</dbReference>
<gene>
    <name evidence="1" type="primary">SRR7976299_18_1</name>
</gene>
<dbReference type="GeneID" id="80400490"/>
<dbReference type="EMBL" id="BK013712">
    <property type="protein sequence ID" value="DAD51076.1"/>
    <property type="molecule type" value="Genomic_RNA"/>
</dbReference>